<evidence type="ECO:0000313" key="1">
    <source>
        <dbReference type="EMBL" id="RHZ87823.1"/>
    </source>
</evidence>
<reference evidence="1 2" key="1">
    <citation type="submission" date="2018-08" db="EMBL/GenBank/DDBJ databases">
        <title>Genome and evolution of the arbuscular mycorrhizal fungus Diversispora epigaea (formerly Glomus versiforme) and its bacterial endosymbionts.</title>
        <authorList>
            <person name="Sun X."/>
            <person name="Fei Z."/>
            <person name="Harrison M."/>
        </authorList>
    </citation>
    <scope>NUCLEOTIDE SEQUENCE [LARGE SCALE GENOMIC DNA]</scope>
    <source>
        <strain evidence="1 2">IT104</strain>
    </source>
</reference>
<dbReference type="AlphaFoldDB" id="A0A397JSD2"/>
<protein>
    <recommendedName>
        <fullName evidence="3">Zinc-ribbon domain-containing protein</fullName>
    </recommendedName>
</protein>
<proteinExistence type="predicted"/>
<organism evidence="1 2">
    <name type="scientific">Diversispora epigaea</name>
    <dbReference type="NCBI Taxonomy" id="1348612"/>
    <lineage>
        <taxon>Eukaryota</taxon>
        <taxon>Fungi</taxon>
        <taxon>Fungi incertae sedis</taxon>
        <taxon>Mucoromycota</taxon>
        <taxon>Glomeromycotina</taxon>
        <taxon>Glomeromycetes</taxon>
        <taxon>Diversisporales</taxon>
        <taxon>Diversisporaceae</taxon>
        <taxon>Diversispora</taxon>
    </lineage>
</organism>
<dbReference type="OrthoDB" id="2310771at2759"/>
<dbReference type="Proteomes" id="UP000266861">
    <property type="component" value="Unassembled WGS sequence"/>
</dbReference>
<dbReference type="EMBL" id="PQFF01000028">
    <property type="protein sequence ID" value="RHZ87823.1"/>
    <property type="molecule type" value="Genomic_DNA"/>
</dbReference>
<accession>A0A397JSD2</accession>
<gene>
    <name evidence="1" type="ORF">Glove_30g144</name>
</gene>
<evidence type="ECO:0008006" key="3">
    <source>
        <dbReference type="Google" id="ProtNLM"/>
    </source>
</evidence>
<name>A0A397JSD2_9GLOM</name>
<evidence type="ECO:0000313" key="2">
    <source>
        <dbReference type="Proteomes" id="UP000266861"/>
    </source>
</evidence>
<keyword evidence="2" id="KW-1185">Reference proteome</keyword>
<comment type="caution">
    <text evidence="1">The sequence shown here is derived from an EMBL/GenBank/DDBJ whole genome shotgun (WGS) entry which is preliminary data.</text>
</comment>
<sequence length="476" mass="56222">MTRLKYSLKTAQNLAESHRGKCLSNEYIHVKYPLRWRCSKGHEWERKLYTVKSGSWCLQCSWDNQKAGLQVAREIALNKNGECLSRVYINNNSPLIWRCALHHEFTVPLRYVKSMGRWCKICSKEKWKNIDLKYEPSNLSTAIKIAHTHMGKCLSSSYVDNSSPLLWECSERHRWATPLANVKNRDTWCRQCNIIKQSCGIEMAHKIAHNKGGKCLSNRYINKDSPLSWICANGHSWSTSLGRVKNFNNWCPQCAKYGFKLNLEDMKKIAHRYGGKCISKEYIKCDHPYDWECEKGHIWIATFNSIRNNGTWCPFCYKYKRENLCREIVTNYLGPPSTIRKPDFLKTLEYPKGLELDIPYYEFGFAIEVQHQQQECDQLKKELCDENDIYLFYIYYDDKDPEKIIRDELFALGLELDIPYYEFGFAIEVQHQQQECDQLKKELCDENDIYLFYIYYDDKDPEKIIRDELFALGLID</sequence>